<sequence length="69" mass="8256">MATTIQVQDDTKQLLDIHKPSGKTYDEFIKEIVREKFKVPKSMYGAYKGKLGQWTKKDRMEDRDEKLYR</sequence>
<dbReference type="Proteomes" id="UP000176997">
    <property type="component" value="Unassembled WGS sequence"/>
</dbReference>
<organism evidence="1 2">
    <name type="scientific">Candidatus Yonathbacteria bacterium RIFCSPHIGHO2_01_FULL_51_10</name>
    <dbReference type="NCBI Taxonomy" id="1802723"/>
    <lineage>
        <taxon>Bacteria</taxon>
        <taxon>Candidatus Yonathiibacteriota</taxon>
    </lineage>
</organism>
<proteinExistence type="predicted"/>
<dbReference type="Pfam" id="PF24434">
    <property type="entry name" value="DUF7557"/>
    <property type="match status" value="1"/>
</dbReference>
<comment type="caution">
    <text evidence="1">The sequence shown here is derived from an EMBL/GenBank/DDBJ whole genome shotgun (WGS) entry which is preliminary data.</text>
</comment>
<reference evidence="1 2" key="1">
    <citation type="journal article" date="2016" name="Nat. Commun.">
        <title>Thousands of microbial genomes shed light on interconnected biogeochemical processes in an aquifer system.</title>
        <authorList>
            <person name="Anantharaman K."/>
            <person name="Brown C.T."/>
            <person name="Hug L.A."/>
            <person name="Sharon I."/>
            <person name="Castelle C.J."/>
            <person name="Probst A.J."/>
            <person name="Thomas B.C."/>
            <person name="Singh A."/>
            <person name="Wilkins M.J."/>
            <person name="Karaoz U."/>
            <person name="Brodie E.L."/>
            <person name="Williams K.H."/>
            <person name="Hubbard S.S."/>
            <person name="Banfield J.F."/>
        </authorList>
    </citation>
    <scope>NUCLEOTIDE SEQUENCE [LARGE SCALE GENOMIC DNA]</scope>
</reference>
<gene>
    <name evidence="1" type="ORF">A2675_02440</name>
</gene>
<evidence type="ECO:0000313" key="2">
    <source>
        <dbReference type="Proteomes" id="UP000176997"/>
    </source>
</evidence>
<accession>A0A1G2S6J2</accession>
<dbReference type="AlphaFoldDB" id="A0A1G2S6J2"/>
<dbReference type="InterPro" id="IPR055979">
    <property type="entry name" value="DUF7557"/>
</dbReference>
<evidence type="ECO:0000313" key="1">
    <source>
        <dbReference type="EMBL" id="OHA80182.1"/>
    </source>
</evidence>
<dbReference type="EMBL" id="MHUS01000034">
    <property type="protein sequence ID" value="OHA80182.1"/>
    <property type="molecule type" value="Genomic_DNA"/>
</dbReference>
<protein>
    <submittedName>
        <fullName evidence="1">Uncharacterized protein</fullName>
    </submittedName>
</protein>
<name>A0A1G2S6J2_9BACT</name>